<evidence type="ECO:0000256" key="9">
    <source>
        <dbReference type="ARBA" id="ARBA00022801"/>
    </source>
</evidence>
<dbReference type="SUPFAM" id="SSF53474">
    <property type="entry name" value="alpha/beta-Hydrolases"/>
    <property type="match status" value="1"/>
</dbReference>
<feature type="signal peptide" evidence="14">
    <location>
        <begin position="1"/>
        <end position="21"/>
    </location>
</feature>
<keyword evidence="6 14" id="KW-0121">Carboxypeptidase</keyword>
<comment type="catalytic activity">
    <reaction evidence="1">
        <text>Preferential release of a C-terminal arginine or lysine residue.</text>
        <dbReference type="EC" id="3.4.16.6"/>
    </reaction>
</comment>
<organism evidence="15 16">
    <name type="scientific">Cladophialophora chaetospira</name>
    <dbReference type="NCBI Taxonomy" id="386627"/>
    <lineage>
        <taxon>Eukaryota</taxon>
        <taxon>Fungi</taxon>
        <taxon>Dikarya</taxon>
        <taxon>Ascomycota</taxon>
        <taxon>Pezizomycotina</taxon>
        <taxon>Eurotiomycetes</taxon>
        <taxon>Chaetothyriomycetidae</taxon>
        <taxon>Chaetothyriales</taxon>
        <taxon>Herpotrichiellaceae</taxon>
        <taxon>Cladophialophora</taxon>
    </lineage>
</organism>
<dbReference type="Gene3D" id="3.40.50.1820">
    <property type="entry name" value="alpha/beta hydrolase"/>
    <property type="match status" value="1"/>
</dbReference>
<comment type="function">
    <text evidence="13">Extracellular serine carboxypeptidase that contributes to pathogenicity.</text>
</comment>
<accession>A0AA39CHX0</accession>
<evidence type="ECO:0000313" key="16">
    <source>
        <dbReference type="Proteomes" id="UP001172673"/>
    </source>
</evidence>
<evidence type="ECO:0000256" key="5">
    <source>
        <dbReference type="ARBA" id="ARBA00022622"/>
    </source>
</evidence>
<dbReference type="GO" id="GO:0098552">
    <property type="term" value="C:side of membrane"/>
    <property type="evidence" value="ECO:0007669"/>
    <property type="project" value="UniProtKB-KW"/>
</dbReference>
<dbReference type="GO" id="GO:0006508">
    <property type="term" value="P:proteolysis"/>
    <property type="evidence" value="ECO:0007669"/>
    <property type="project" value="UniProtKB-KW"/>
</dbReference>
<keyword evidence="5" id="KW-0472">Membrane</keyword>
<keyword evidence="8 14" id="KW-0732">Signal</keyword>
<dbReference type="PROSITE" id="PS00131">
    <property type="entry name" value="CARBOXYPEPT_SER_SER"/>
    <property type="match status" value="1"/>
</dbReference>
<dbReference type="AlphaFoldDB" id="A0AA39CHX0"/>
<feature type="chain" id="PRO_5041482211" description="Carboxypeptidase" evidence="14">
    <location>
        <begin position="22"/>
        <end position="625"/>
    </location>
</feature>
<comment type="subcellular location">
    <subcellularLocation>
        <location evidence="2">Cell membrane</location>
        <topology evidence="2">Lipid-anchor</topology>
        <topology evidence="2">GPI-anchor</topology>
    </subcellularLocation>
</comment>
<keyword evidence="7 14" id="KW-0645">Protease</keyword>
<dbReference type="GO" id="GO:0005886">
    <property type="term" value="C:plasma membrane"/>
    <property type="evidence" value="ECO:0007669"/>
    <property type="project" value="UniProtKB-SubCell"/>
</dbReference>
<dbReference type="PRINTS" id="PR00724">
    <property type="entry name" value="CRBOXYPTASEC"/>
</dbReference>
<dbReference type="GO" id="GO:0004185">
    <property type="term" value="F:serine-type carboxypeptidase activity"/>
    <property type="evidence" value="ECO:0007669"/>
    <property type="project" value="UniProtKB-UniRule"/>
</dbReference>
<reference evidence="15" key="1">
    <citation type="submission" date="2022-10" db="EMBL/GenBank/DDBJ databases">
        <title>Culturing micro-colonial fungi from biological soil crusts in the Mojave desert and describing Neophaeococcomyces mojavensis, and introducing the new genera and species Taxawa tesnikishii.</title>
        <authorList>
            <person name="Kurbessoian T."/>
            <person name="Stajich J.E."/>
        </authorList>
    </citation>
    <scope>NUCLEOTIDE SEQUENCE</scope>
    <source>
        <strain evidence="15">TK_41</strain>
    </source>
</reference>
<keyword evidence="11" id="KW-0325">Glycoprotein</keyword>
<dbReference type="PANTHER" id="PTHR11802:SF189">
    <property type="entry name" value="CARBOXYPEPTIDASE"/>
    <property type="match status" value="1"/>
</dbReference>
<evidence type="ECO:0000256" key="12">
    <source>
        <dbReference type="ARBA" id="ARBA00023288"/>
    </source>
</evidence>
<evidence type="ECO:0000256" key="6">
    <source>
        <dbReference type="ARBA" id="ARBA00022645"/>
    </source>
</evidence>
<evidence type="ECO:0000256" key="13">
    <source>
        <dbReference type="ARBA" id="ARBA00037356"/>
    </source>
</evidence>
<keyword evidence="12" id="KW-0449">Lipoprotein</keyword>
<dbReference type="InterPro" id="IPR001563">
    <property type="entry name" value="Peptidase_S10"/>
</dbReference>
<comment type="similarity">
    <text evidence="3 14">Belongs to the peptidase S10 family.</text>
</comment>
<sequence>MAFSLSSFFLPLLALTAGTFAAPSAPEGNVIRSLLDPKISLSYKQVGIICVVLLQGSADSQKTTICETTPGVKSYSGYVNLPANAAEGRNYPTHTFFWFFESRKDPANAPLSLWLQGGPGSPSIPAAIGENGPCLVNPDSKSTKLNAWSWNNEVNMLYIDQPVQTGFSYDVLANGTVSEVASPFVVTPVQSSDVQALDLNTTYLLGTFSSQDQENSVDTTVGAAEVAWHFMQTWTQQFPKYKPKNNKFSIWTESYGGHWGPTFVDYFQSQNNKIASGSLPKSAVALNIETLGIINGCIDAETQIPLYPVMAYNNTYGIQVINKTEYDFGVQSWPACKKLIDNCRSLAAQKDPAATGDNAQVNDACGTAYKTCFTTMHDVYLLKNRNQFDIAQKYPTSFPPKWGAGYLNSKPVQQDLGVPLNFTANSVPASNRFAKSGDFVRGKNLAILGQLLDKGVKVALMYGDRDYQCNWLGGEKISLAVKSKISDKFNKAGYTDIHTNATFVGGSVRQYGNFSFSRVYDAGHEVPYYQPETAYRIFSRVMNNLDVSIGKVSTTKVKDYHTKGAKNIFSIKNKVPTFAPAQCYLWDILETCTPEQGSVFSSGKAITKDFIMIGTVGADGKKHLY</sequence>
<dbReference type="PROSITE" id="PS00560">
    <property type="entry name" value="CARBOXYPEPT_SER_HIS"/>
    <property type="match status" value="1"/>
</dbReference>
<dbReference type="Pfam" id="PF00450">
    <property type="entry name" value="Peptidase_S10"/>
    <property type="match status" value="1"/>
</dbReference>
<dbReference type="PANTHER" id="PTHR11802">
    <property type="entry name" value="SERINE PROTEASE FAMILY S10 SERINE CARBOXYPEPTIDASE"/>
    <property type="match status" value="1"/>
</dbReference>
<comment type="caution">
    <text evidence="15">The sequence shown here is derived from an EMBL/GenBank/DDBJ whole genome shotgun (WGS) entry which is preliminary data.</text>
</comment>
<keyword evidence="4" id="KW-1003">Cell membrane</keyword>
<evidence type="ECO:0000256" key="14">
    <source>
        <dbReference type="RuleBase" id="RU361156"/>
    </source>
</evidence>
<evidence type="ECO:0000256" key="11">
    <source>
        <dbReference type="ARBA" id="ARBA00023180"/>
    </source>
</evidence>
<keyword evidence="16" id="KW-1185">Reference proteome</keyword>
<evidence type="ECO:0000256" key="1">
    <source>
        <dbReference type="ARBA" id="ARBA00001003"/>
    </source>
</evidence>
<dbReference type="GO" id="GO:0000324">
    <property type="term" value="C:fungal-type vacuole"/>
    <property type="evidence" value="ECO:0007669"/>
    <property type="project" value="TreeGrafter"/>
</dbReference>
<evidence type="ECO:0000313" key="15">
    <source>
        <dbReference type="EMBL" id="KAJ9608863.1"/>
    </source>
</evidence>
<dbReference type="InterPro" id="IPR033124">
    <property type="entry name" value="Ser_caboxypep_his_AS"/>
</dbReference>
<dbReference type="InterPro" id="IPR018202">
    <property type="entry name" value="Ser_caboxypep_ser_AS"/>
</dbReference>
<keyword evidence="10" id="KW-0843">Virulence</keyword>
<proteinExistence type="inferred from homology"/>
<dbReference type="InterPro" id="IPR029058">
    <property type="entry name" value="AB_hydrolase_fold"/>
</dbReference>
<keyword evidence="5" id="KW-0336">GPI-anchor</keyword>
<evidence type="ECO:0000256" key="8">
    <source>
        <dbReference type="ARBA" id="ARBA00022729"/>
    </source>
</evidence>
<evidence type="ECO:0000256" key="7">
    <source>
        <dbReference type="ARBA" id="ARBA00022670"/>
    </source>
</evidence>
<evidence type="ECO:0000256" key="10">
    <source>
        <dbReference type="ARBA" id="ARBA00023026"/>
    </source>
</evidence>
<evidence type="ECO:0000256" key="2">
    <source>
        <dbReference type="ARBA" id="ARBA00004609"/>
    </source>
</evidence>
<protein>
    <recommendedName>
        <fullName evidence="14">Carboxypeptidase</fullName>
        <ecNumber evidence="14">3.4.16.-</ecNumber>
    </recommendedName>
</protein>
<gene>
    <name evidence="15" type="ORF">H2200_006634</name>
</gene>
<keyword evidence="9 14" id="KW-0378">Hydrolase</keyword>
<evidence type="ECO:0000256" key="4">
    <source>
        <dbReference type="ARBA" id="ARBA00022475"/>
    </source>
</evidence>
<name>A0AA39CHX0_9EURO</name>
<dbReference type="EMBL" id="JAPDRK010000009">
    <property type="protein sequence ID" value="KAJ9608863.1"/>
    <property type="molecule type" value="Genomic_DNA"/>
</dbReference>
<dbReference type="EC" id="3.4.16.-" evidence="14"/>
<evidence type="ECO:0000256" key="3">
    <source>
        <dbReference type="ARBA" id="ARBA00009431"/>
    </source>
</evidence>
<dbReference type="Proteomes" id="UP001172673">
    <property type="component" value="Unassembled WGS sequence"/>
</dbReference>